<name>A0A8J5CWH2_CHIOP</name>
<dbReference type="InterPro" id="IPR003959">
    <property type="entry name" value="ATPase_AAA_core"/>
</dbReference>
<dbReference type="OrthoDB" id="2411602at2759"/>
<gene>
    <name evidence="4" type="primary">lonp2_2</name>
    <name evidence="4" type="ORF">GWK47_000517</name>
</gene>
<dbReference type="Gene3D" id="1.10.8.60">
    <property type="match status" value="1"/>
</dbReference>
<feature type="domain" description="Lon protease AAA+ ATPase lid" evidence="3">
    <location>
        <begin position="94"/>
        <end position="145"/>
    </location>
</feature>
<dbReference type="InterPro" id="IPR027417">
    <property type="entry name" value="P-loop_NTPase"/>
</dbReference>
<keyword evidence="4" id="KW-0645">Protease</keyword>
<sequence>MLLDEIDKLGSGIHGDPGAALLEVLDPEQNSTFTDTYLNLPFDLSQVLFVATANSLSTIPTPLLDRMEVINVPGYTQEDKVMIGHLHLLPKQLREHGLNSDILTMPKEAIAKIIGEYTREAGVRTLERKIGALCRAVAVQVAESTPEQANAQFSSTITEYRRIRHGHGYGMPRYGAGKWSIDANFGHAGLEPRISASRYTLGENKAPQEMEVAGEQSTQSNDGKKEEVKLESDAKEQASPRHLSTSQLQEHLELPSM</sequence>
<dbReference type="Pfam" id="PF00004">
    <property type="entry name" value="AAA"/>
    <property type="match status" value="1"/>
</dbReference>
<feature type="compositionally biased region" description="Basic and acidic residues" evidence="1">
    <location>
        <begin position="222"/>
        <end position="239"/>
    </location>
</feature>
<dbReference type="PANTHER" id="PTHR10046">
    <property type="entry name" value="ATP DEPENDENT LON PROTEASE FAMILY MEMBER"/>
    <property type="match status" value="1"/>
</dbReference>
<evidence type="ECO:0000256" key="1">
    <source>
        <dbReference type="SAM" id="MobiDB-lite"/>
    </source>
</evidence>
<dbReference type="Pfam" id="PF22667">
    <property type="entry name" value="Lon_lid"/>
    <property type="match status" value="1"/>
</dbReference>
<dbReference type="Gene3D" id="3.40.50.300">
    <property type="entry name" value="P-loop containing nucleotide triphosphate hydrolases"/>
    <property type="match status" value="1"/>
</dbReference>
<reference evidence="4" key="1">
    <citation type="submission" date="2020-07" db="EMBL/GenBank/DDBJ databases">
        <title>The High-quality genome of the commercially important snow crab, Chionoecetes opilio.</title>
        <authorList>
            <person name="Jeong J.-H."/>
            <person name="Ryu S."/>
        </authorList>
    </citation>
    <scope>NUCLEOTIDE SEQUENCE</scope>
    <source>
        <strain evidence="4">MADBK_172401_WGS</strain>
        <tissue evidence="4">Digestive gland</tissue>
    </source>
</reference>
<dbReference type="Proteomes" id="UP000770661">
    <property type="component" value="Unassembled WGS sequence"/>
</dbReference>
<comment type="caution">
    <text evidence="4">The sequence shown here is derived from an EMBL/GenBank/DDBJ whole genome shotgun (WGS) entry which is preliminary data.</text>
</comment>
<dbReference type="GO" id="GO:0004252">
    <property type="term" value="F:serine-type endopeptidase activity"/>
    <property type="evidence" value="ECO:0007669"/>
    <property type="project" value="InterPro"/>
</dbReference>
<evidence type="ECO:0000259" key="3">
    <source>
        <dbReference type="Pfam" id="PF22667"/>
    </source>
</evidence>
<accession>A0A8J5CWH2</accession>
<dbReference type="GO" id="GO:0016887">
    <property type="term" value="F:ATP hydrolysis activity"/>
    <property type="evidence" value="ECO:0007669"/>
    <property type="project" value="InterPro"/>
</dbReference>
<dbReference type="EMBL" id="JACEEZ010008336">
    <property type="protein sequence ID" value="KAG0723376.1"/>
    <property type="molecule type" value="Genomic_DNA"/>
</dbReference>
<protein>
    <submittedName>
        <fullName evidence="4">Lon protease 2, peroxisomal</fullName>
    </submittedName>
</protein>
<feature type="region of interest" description="Disordered" evidence="1">
    <location>
        <begin position="209"/>
        <end position="257"/>
    </location>
</feature>
<keyword evidence="5" id="KW-1185">Reference proteome</keyword>
<proteinExistence type="predicted"/>
<dbReference type="InterPro" id="IPR054594">
    <property type="entry name" value="Lon_lid"/>
</dbReference>
<keyword evidence="4" id="KW-0378">Hydrolase</keyword>
<dbReference type="AlphaFoldDB" id="A0A8J5CWH2"/>
<feature type="domain" description="ATPase AAA-type core" evidence="2">
    <location>
        <begin position="2"/>
        <end position="70"/>
    </location>
</feature>
<dbReference type="SUPFAM" id="SSF52540">
    <property type="entry name" value="P-loop containing nucleoside triphosphate hydrolases"/>
    <property type="match status" value="2"/>
</dbReference>
<evidence type="ECO:0000259" key="2">
    <source>
        <dbReference type="Pfam" id="PF00004"/>
    </source>
</evidence>
<dbReference type="GO" id="GO:0004176">
    <property type="term" value="F:ATP-dependent peptidase activity"/>
    <property type="evidence" value="ECO:0007669"/>
    <property type="project" value="InterPro"/>
</dbReference>
<dbReference type="InterPro" id="IPR027065">
    <property type="entry name" value="Lon_Prtase"/>
</dbReference>
<dbReference type="GO" id="GO:0005524">
    <property type="term" value="F:ATP binding"/>
    <property type="evidence" value="ECO:0007669"/>
    <property type="project" value="InterPro"/>
</dbReference>
<evidence type="ECO:0000313" key="5">
    <source>
        <dbReference type="Proteomes" id="UP000770661"/>
    </source>
</evidence>
<organism evidence="4 5">
    <name type="scientific">Chionoecetes opilio</name>
    <name type="common">Atlantic snow crab</name>
    <name type="synonym">Cancer opilio</name>
    <dbReference type="NCBI Taxonomy" id="41210"/>
    <lineage>
        <taxon>Eukaryota</taxon>
        <taxon>Metazoa</taxon>
        <taxon>Ecdysozoa</taxon>
        <taxon>Arthropoda</taxon>
        <taxon>Crustacea</taxon>
        <taxon>Multicrustacea</taxon>
        <taxon>Malacostraca</taxon>
        <taxon>Eumalacostraca</taxon>
        <taxon>Eucarida</taxon>
        <taxon>Decapoda</taxon>
        <taxon>Pleocyemata</taxon>
        <taxon>Brachyura</taxon>
        <taxon>Eubrachyura</taxon>
        <taxon>Majoidea</taxon>
        <taxon>Majidae</taxon>
        <taxon>Chionoecetes</taxon>
    </lineage>
</organism>
<dbReference type="GO" id="GO:0030163">
    <property type="term" value="P:protein catabolic process"/>
    <property type="evidence" value="ECO:0007669"/>
    <property type="project" value="InterPro"/>
</dbReference>
<dbReference type="GO" id="GO:0006508">
    <property type="term" value="P:proteolysis"/>
    <property type="evidence" value="ECO:0007669"/>
    <property type="project" value="UniProtKB-KW"/>
</dbReference>
<evidence type="ECO:0000313" key="4">
    <source>
        <dbReference type="EMBL" id="KAG0723376.1"/>
    </source>
</evidence>